<feature type="signal peptide" evidence="1">
    <location>
        <begin position="1"/>
        <end position="33"/>
    </location>
</feature>
<reference evidence="2 3" key="1">
    <citation type="submission" date="2016-07" db="EMBL/GenBank/DDBJ databases">
        <title>Pervasive Adenine N6-methylation of Active Genes in Fungi.</title>
        <authorList>
            <consortium name="DOE Joint Genome Institute"/>
            <person name="Mondo S.J."/>
            <person name="Dannebaum R.O."/>
            <person name="Kuo R.C."/>
            <person name="Labutti K."/>
            <person name="Haridas S."/>
            <person name="Kuo A."/>
            <person name="Salamov A."/>
            <person name="Ahrendt S.R."/>
            <person name="Lipzen A."/>
            <person name="Sullivan W."/>
            <person name="Andreopoulos W.B."/>
            <person name="Clum A."/>
            <person name="Lindquist E."/>
            <person name="Daum C."/>
            <person name="Ramamoorthy G.K."/>
            <person name="Gryganskyi A."/>
            <person name="Culley D."/>
            <person name="Magnuson J.K."/>
            <person name="James T.Y."/>
            <person name="O'Malley M.A."/>
            <person name="Stajich J.E."/>
            <person name="Spatafora J.W."/>
            <person name="Visel A."/>
            <person name="Grigoriev I.V."/>
        </authorList>
    </citation>
    <scope>NUCLEOTIDE SEQUENCE [LARGE SCALE GENOMIC DNA]</scope>
    <source>
        <strain evidence="2 3">NRRL 3301</strain>
    </source>
</reference>
<dbReference type="Proteomes" id="UP000242146">
    <property type="component" value="Unassembled WGS sequence"/>
</dbReference>
<name>A0A1X2GSP7_9FUNG</name>
<protein>
    <recommendedName>
        <fullName evidence="4">Secreted protein</fullName>
    </recommendedName>
</protein>
<dbReference type="EMBL" id="MCGT01000004">
    <property type="protein sequence ID" value="ORX60429.1"/>
    <property type="molecule type" value="Genomic_DNA"/>
</dbReference>
<accession>A0A1X2GSP7</accession>
<evidence type="ECO:0008006" key="4">
    <source>
        <dbReference type="Google" id="ProtNLM"/>
    </source>
</evidence>
<feature type="chain" id="PRO_5013298654" description="Secreted protein" evidence="1">
    <location>
        <begin position="34"/>
        <end position="75"/>
    </location>
</feature>
<organism evidence="2 3">
    <name type="scientific">Hesseltinella vesiculosa</name>
    <dbReference type="NCBI Taxonomy" id="101127"/>
    <lineage>
        <taxon>Eukaryota</taxon>
        <taxon>Fungi</taxon>
        <taxon>Fungi incertae sedis</taxon>
        <taxon>Mucoromycota</taxon>
        <taxon>Mucoromycotina</taxon>
        <taxon>Mucoromycetes</taxon>
        <taxon>Mucorales</taxon>
        <taxon>Cunninghamellaceae</taxon>
        <taxon>Hesseltinella</taxon>
    </lineage>
</organism>
<dbReference type="AlphaFoldDB" id="A0A1X2GSP7"/>
<comment type="caution">
    <text evidence="2">The sequence shown here is derived from an EMBL/GenBank/DDBJ whole genome shotgun (WGS) entry which is preliminary data.</text>
</comment>
<keyword evidence="3" id="KW-1185">Reference proteome</keyword>
<gene>
    <name evidence="2" type="ORF">DM01DRAFT_1160241</name>
</gene>
<sequence>MQKHRGERGKKKSRWEACLFLFSFLFFINGLLSNEGGEEEEKRAKHAVASCFYTRVFFASRAPPFFSVILAGINF</sequence>
<proteinExistence type="predicted"/>
<evidence type="ECO:0000313" key="2">
    <source>
        <dbReference type="EMBL" id="ORX60429.1"/>
    </source>
</evidence>
<evidence type="ECO:0000313" key="3">
    <source>
        <dbReference type="Proteomes" id="UP000242146"/>
    </source>
</evidence>
<evidence type="ECO:0000256" key="1">
    <source>
        <dbReference type="SAM" id="SignalP"/>
    </source>
</evidence>
<keyword evidence="1" id="KW-0732">Signal</keyword>